<dbReference type="GeneID" id="39986572"/>
<dbReference type="EMBL" id="NBCO01000020">
    <property type="protein sequence ID" value="ORC87698.1"/>
    <property type="molecule type" value="Genomic_DNA"/>
</dbReference>
<comment type="caution">
    <text evidence="2">The sequence shown here is derived from an EMBL/GenBank/DDBJ whole genome shotgun (WGS) entry which is preliminary data.</text>
</comment>
<keyword evidence="3" id="KW-1185">Reference proteome</keyword>
<evidence type="ECO:0000256" key="1">
    <source>
        <dbReference type="SAM" id="MobiDB-lite"/>
    </source>
</evidence>
<protein>
    <submittedName>
        <fullName evidence="2">Uncharacterized protein</fullName>
    </submittedName>
</protein>
<proteinExistence type="predicted"/>
<reference evidence="2 3" key="1">
    <citation type="submission" date="2017-03" db="EMBL/GenBank/DDBJ databases">
        <title>An alternative strategy for trypanosome survival in the mammalian bloodstream revealed through genome and transcriptome analysis of the ubiquitous bovine parasite Trypanosoma (Megatrypanum) theileri.</title>
        <authorList>
            <person name="Kelly S."/>
            <person name="Ivens A."/>
            <person name="Mott A."/>
            <person name="O'Neill E."/>
            <person name="Emms D."/>
            <person name="Macleod O."/>
            <person name="Voorheis P."/>
            <person name="Matthews J."/>
            <person name="Matthews K."/>
            <person name="Carrington M."/>
        </authorList>
    </citation>
    <scope>NUCLEOTIDE SEQUENCE [LARGE SCALE GENOMIC DNA]</scope>
    <source>
        <strain evidence="2">Edinburgh</strain>
    </source>
</reference>
<organism evidence="2 3">
    <name type="scientific">Trypanosoma theileri</name>
    <dbReference type="NCBI Taxonomy" id="67003"/>
    <lineage>
        <taxon>Eukaryota</taxon>
        <taxon>Discoba</taxon>
        <taxon>Euglenozoa</taxon>
        <taxon>Kinetoplastea</taxon>
        <taxon>Metakinetoplastina</taxon>
        <taxon>Trypanosomatida</taxon>
        <taxon>Trypanosomatidae</taxon>
        <taxon>Trypanosoma</taxon>
    </lineage>
</organism>
<feature type="region of interest" description="Disordered" evidence="1">
    <location>
        <begin position="112"/>
        <end position="135"/>
    </location>
</feature>
<dbReference type="OrthoDB" id="263547at2759"/>
<sequence>MRRSSVCSSSSALGTDSSCFSGRNREYRHLSGDVYRRLFEQSQQPKCNCQAPLSNEEDDSDDANCTFVPVVNRTHEELLSRWTEGVSVFERLYGNALFLHRKREQQMRNCFRQKETRKQQQQQQNSRPVVSEYSRVRSGSIPDKWRLTTTLELQAPQSRRYYGETNPLPLTRMRRENNKKFLMSPLLSYALAH</sequence>
<name>A0A1X0NT30_9TRYP</name>
<accession>A0A1X0NT30</accession>
<gene>
    <name evidence="2" type="ORF">TM35_000201070</name>
</gene>
<dbReference type="VEuPathDB" id="TriTrypDB:TM35_000201070"/>
<dbReference type="RefSeq" id="XP_028881764.1">
    <property type="nucleotide sequence ID" value="XM_029026792.1"/>
</dbReference>
<dbReference type="AlphaFoldDB" id="A0A1X0NT30"/>
<evidence type="ECO:0000313" key="2">
    <source>
        <dbReference type="EMBL" id="ORC87698.1"/>
    </source>
</evidence>
<dbReference type="Proteomes" id="UP000192257">
    <property type="component" value="Unassembled WGS sequence"/>
</dbReference>
<evidence type="ECO:0000313" key="3">
    <source>
        <dbReference type="Proteomes" id="UP000192257"/>
    </source>
</evidence>